<sequence length="78" mass="8846">MTIWAPVVQLPVGRSGPFIVHLEALCRRLVSFRKYLHMRAFETNPLEVKVAYPMAIILRPSPGLTPMSKSAIQKVVTW</sequence>
<dbReference type="Proteomes" id="UP000004038">
    <property type="component" value="Unassembled WGS sequence"/>
</dbReference>
<proteinExistence type="predicted"/>
<reference evidence="1 2" key="1">
    <citation type="journal article" date="2012" name="J. Bacteriol.">
        <title>Draft Genome Sequence of Sinorhizobium meliloti CCNWSX0020, a Nitrogen-Fixing Symbiont with Copper Tolerance Capability Isolated from Lead-Zinc Mine Tailings.</title>
        <authorList>
            <person name="Li Z."/>
            <person name="Ma Z."/>
            <person name="Hao X."/>
            <person name="Wei G."/>
        </authorList>
    </citation>
    <scope>NUCLEOTIDE SEQUENCE [LARGE SCALE GENOMIC DNA]</scope>
    <source>
        <strain evidence="1 2">CCNWSX0020</strain>
    </source>
</reference>
<protein>
    <submittedName>
        <fullName evidence="1">Uncharacterized protein</fullName>
    </submittedName>
</protein>
<name>H0G2J5_RHIML</name>
<evidence type="ECO:0000313" key="1">
    <source>
        <dbReference type="EMBL" id="EHK76434.1"/>
    </source>
</evidence>
<gene>
    <name evidence="1" type="ORF">SM0020_18427</name>
</gene>
<accession>H0G2J5</accession>
<organism evidence="1 2">
    <name type="scientific">Sinorhizobium meliloti CCNWSX0020</name>
    <dbReference type="NCBI Taxonomy" id="1107881"/>
    <lineage>
        <taxon>Bacteria</taxon>
        <taxon>Pseudomonadati</taxon>
        <taxon>Pseudomonadota</taxon>
        <taxon>Alphaproteobacteria</taxon>
        <taxon>Hyphomicrobiales</taxon>
        <taxon>Rhizobiaceae</taxon>
        <taxon>Sinorhizobium/Ensifer group</taxon>
        <taxon>Sinorhizobium</taxon>
    </lineage>
</organism>
<dbReference type="AlphaFoldDB" id="H0G2J5"/>
<evidence type="ECO:0000313" key="2">
    <source>
        <dbReference type="Proteomes" id="UP000004038"/>
    </source>
</evidence>
<dbReference type="EMBL" id="AGVV01000037">
    <property type="protein sequence ID" value="EHK76434.1"/>
    <property type="molecule type" value="Genomic_DNA"/>
</dbReference>